<dbReference type="InterPro" id="IPR036280">
    <property type="entry name" value="Multihaem_cyt_sf"/>
</dbReference>
<feature type="domain" description="NapC/NirT cytochrome c N-terminal" evidence="16">
    <location>
        <begin position="23"/>
        <end position="187"/>
    </location>
</feature>
<feature type="binding site" description="axial binding residue" evidence="14">
    <location>
        <position position="178"/>
    </location>
    <ligand>
        <name>heme</name>
        <dbReference type="ChEBI" id="CHEBI:30413"/>
        <label>4</label>
    </ligand>
    <ligandPart>
        <name>Fe</name>
        <dbReference type="ChEBI" id="CHEBI:18248"/>
    </ligandPart>
</feature>
<comment type="subcellular location">
    <subcellularLocation>
        <location evidence="1">Cell membrane</location>
        <topology evidence="1">Single-pass membrane protein</topology>
    </subcellularLocation>
</comment>
<evidence type="ECO:0000256" key="6">
    <source>
        <dbReference type="ARBA" id="ARBA00022692"/>
    </source>
</evidence>
<evidence type="ECO:0000256" key="4">
    <source>
        <dbReference type="ARBA" id="ARBA00022475"/>
    </source>
</evidence>
<dbReference type="STRING" id="418702.BJN45_08445"/>
<evidence type="ECO:0000256" key="12">
    <source>
        <dbReference type="PIRNR" id="PIRNR000013"/>
    </source>
</evidence>
<evidence type="ECO:0000256" key="13">
    <source>
        <dbReference type="PIRSR" id="PIRSR000013-1"/>
    </source>
</evidence>
<feature type="binding site" description="covalent" evidence="13">
    <location>
        <position position="52"/>
    </location>
    <ligand>
        <name>heme</name>
        <dbReference type="ChEBI" id="CHEBI:30413"/>
        <label>1</label>
    </ligand>
</feature>
<proteinExistence type="inferred from homology"/>
<evidence type="ECO:0000256" key="7">
    <source>
        <dbReference type="ARBA" id="ARBA00022723"/>
    </source>
</evidence>
<keyword evidence="4" id="KW-1003">Cell membrane</keyword>
<dbReference type="PANTHER" id="PTHR30333">
    <property type="entry name" value="CYTOCHROME C-TYPE PROTEIN"/>
    <property type="match status" value="1"/>
</dbReference>
<keyword evidence="6 15" id="KW-0812">Transmembrane</keyword>
<sequence length="211" mass="23715">MENNKPAGLTARVRAWVAGIGVLTVLGLFVAGIVFWGGFNTAMEMTNREEFCISCHEMKDNVYAEYQSTIHYANRSGVRATCPDCHVPKEWVPKIIRKVQASKEVWGKITGIVDTPEKFEAHRLEMATREWSRMKANNSQECRNCHNFEYFDYGMQGRRGANTHQQAFNEGKTCIDCHKGIAHKLPEVDQSISEINADGAAPQVFHPPAGK</sequence>
<dbReference type="SUPFAM" id="SSF48695">
    <property type="entry name" value="Multiheme cytochromes"/>
    <property type="match status" value="1"/>
</dbReference>
<evidence type="ECO:0000256" key="15">
    <source>
        <dbReference type="SAM" id="Phobius"/>
    </source>
</evidence>
<feature type="binding site" description="covalent" evidence="13">
    <location>
        <position position="177"/>
    </location>
    <ligand>
        <name>heme</name>
        <dbReference type="ChEBI" id="CHEBI:30413"/>
        <label>4</label>
    </ligand>
</feature>
<comment type="cofactor">
    <cofactor evidence="13">
        <name>heme</name>
        <dbReference type="ChEBI" id="CHEBI:30413"/>
    </cofactor>
    <text evidence="13">Binds 4 heme groups per subunit.</text>
</comment>
<keyword evidence="3 12" id="KW-0813">Transport</keyword>
<dbReference type="InterPro" id="IPR051174">
    <property type="entry name" value="Cytochrome_c-type_ET"/>
</dbReference>
<feature type="binding site" description="covalent" evidence="13">
    <location>
        <position position="145"/>
    </location>
    <ligand>
        <name>heme</name>
        <dbReference type="ChEBI" id="CHEBI:30413"/>
        <label>3</label>
    </ligand>
</feature>
<dbReference type="Pfam" id="PF03264">
    <property type="entry name" value="Cytochrom_NNT"/>
    <property type="match status" value="1"/>
</dbReference>
<evidence type="ECO:0000256" key="9">
    <source>
        <dbReference type="ARBA" id="ARBA00022989"/>
    </source>
</evidence>
<feature type="binding site" description="axial binding residue" evidence="14">
    <location>
        <position position="86"/>
    </location>
    <ligand>
        <name>heme</name>
        <dbReference type="ChEBI" id="CHEBI:30413"/>
        <label>2</label>
    </ligand>
    <ligandPart>
        <name>Fe</name>
        <dbReference type="ChEBI" id="CHEBI:18248"/>
    </ligandPart>
</feature>
<keyword evidence="8 12" id="KW-0249">Electron transport</keyword>
<dbReference type="AlphaFoldDB" id="A0A1R1I994"/>
<gene>
    <name evidence="17" type="ORF">BJN45_08445</name>
</gene>
<dbReference type="FunFam" id="1.10.3820.10:FF:000001">
    <property type="entry name" value="Cytochrome c-type protein"/>
    <property type="match status" value="1"/>
</dbReference>
<evidence type="ECO:0000259" key="16">
    <source>
        <dbReference type="Pfam" id="PF03264"/>
    </source>
</evidence>
<accession>A0A1R1I994</accession>
<dbReference type="PIRSF" id="PIRSF000013">
    <property type="entry name" value="4_hem_cytochrm_NapC"/>
    <property type="match status" value="1"/>
</dbReference>
<evidence type="ECO:0000256" key="1">
    <source>
        <dbReference type="ARBA" id="ARBA00004162"/>
    </source>
</evidence>
<dbReference type="GO" id="GO:0020037">
    <property type="term" value="F:heme binding"/>
    <property type="evidence" value="ECO:0007669"/>
    <property type="project" value="InterPro"/>
</dbReference>
<evidence type="ECO:0000256" key="3">
    <source>
        <dbReference type="ARBA" id="ARBA00022448"/>
    </source>
</evidence>
<comment type="PTM">
    <text evidence="12">Binds 4 heme groups per subunit.</text>
</comment>
<evidence type="ECO:0000256" key="8">
    <source>
        <dbReference type="ARBA" id="ARBA00022982"/>
    </source>
</evidence>
<keyword evidence="5 12" id="KW-0349">Heme</keyword>
<dbReference type="OrthoDB" id="9782159at2"/>
<comment type="similarity">
    <text evidence="2">Belongs to the NapC/NirT/NrfH family.</text>
</comment>
<comment type="caution">
    <text evidence="17">The sequence shown here is derived from an EMBL/GenBank/DDBJ whole genome shotgun (WGS) entry which is preliminary data.</text>
</comment>
<organism evidence="17 18">
    <name type="scientific">Azonexus hydrophilus</name>
    <dbReference type="NCBI Taxonomy" id="418702"/>
    <lineage>
        <taxon>Bacteria</taxon>
        <taxon>Pseudomonadati</taxon>
        <taxon>Pseudomonadota</taxon>
        <taxon>Betaproteobacteria</taxon>
        <taxon>Rhodocyclales</taxon>
        <taxon>Azonexaceae</taxon>
        <taxon>Azonexus</taxon>
    </lineage>
</organism>
<feature type="binding site" description="covalent" evidence="13">
    <location>
        <position position="85"/>
    </location>
    <ligand>
        <name>heme</name>
        <dbReference type="ChEBI" id="CHEBI:30413"/>
        <label>2</label>
    </ligand>
</feature>
<keyword evidence="7 12" id="KW-0479">Metal-binding</keyword>
<dbReference type="GO" id="GO:0009061">
    <property type="term" value="P:anaerobic respiration"/>
    <property type="evidence" value="ECO:0007669"/>
    <property type="project" value="TreeGrafter"/>
</dbReference>
<dbReference type="GO" id="GO:0046872">
    <property type="term" value="F:metal ion binding"/>
    <property type="evidence" value="ECO:0007669"/>
    <property type="project" value="UniProtKB-KW"/>
</dbReference>
<feature type="binding site" description="covalent" evidence="13">
    <location>
        <position position="55"/>
    </location>
    <ligand>
        <name>heme</name>
        <dbReference type="ChEBI" id="CHEBI:30413"/>
        <label>1</label>
    </ligand>
</feature>
<dbReference type="Gene3D" id="1.10.3820.10">
    <property type="entry name" value="Di-heme elbow motif domain"/>
    <property type="match status" value="1"/>
</dbReference>
<feature type="transmembrane region" description="Helical" evidence="15">
    <location>
        <begin position="15"/>
        <end position="39"/>
    </location>
</feature>
<evidence type="ECO:0000256" key="14">
    <source>
        <dbReference type="PIRSR" id="PIRSR000013-2"/>
    </source>
</evidence>
<keyword evidence="9 15" id="KW-1133">Transmembrane helix</keyword>
<evidence type="ECO:0000256" key="5">
    <source>
        <dbReference type="ARBA" id="ARBA00022617"/>
    </source>
</evidence>
<feature type="binding site" description="covalent" evidence="13">
    <location>
        <position position="142"/>
    </location>
    <ligand>
        <name>heme</name>
        <dbReference type="ChEBI" id="CHEBI:30413"/>
        <label>3</label>
    </ligand>
</feature>
<dbReference type="Proteomes" id="UP000187526">
    <property type="component" value="Unassembled WGS sequence"/>
</dbReference>
<evidence type="ECO:0000256" key="10">
    <source>
        <dbReference type="ARBA" id="ARBA00023004"/>
    </source>
</evidence>
<feature type="binding site" description="covalent" evidence="13">
    <location>
        <position position="174"/>
    </location>
    <ligand>
        <name>heme</name>
        <dbReference type="ChEBI" id="CHEBI:30413"/>
        <label>4</label>
    </ligand>
</feature>
<dbReference type="InterPro" id="IPR038266">
    <property type="entry name" value="NapC/NirT_cytc_sf"/>
</dbReference>
<feature type="binding site" description="axial binding residue" evidence="14">
    <location>
        <position position="58"/>
    </location>
    <ligand>
        <name>heme</name>
        <dbReference type="ChEBI" id="CHEBI:30413"/>
        <label>1</label>
    </ligand>
    <ligandPart>
        <name>Fe</name>
        <dbReference type="ChEBI" id="CHEBI:18248"/>
    </ligandPart>
</feature>
<dbReference type="EMBL" id="MTHD01000002">
    <property type="protein sequence ID" value="OMG55159.1"/>
    <property type="molecule type" value="Genomic_DNA"/>
</dbReference>
<keyword evidence="11 15" id="KW-0472">Membrane</keyword>
<protein>
    <recommendedName>
        <fullName evidence="12">Cytochrome c-type protein</fullName>
    </recommendedName>
</protein>
<dbReference type="GO" id="GO:0019333">
    <property type="term" value="P:denitrification pathway"/>
    <property type="evidence" value="ECO:0007669"/>
    <property type="project" value="InterPro"/>
</dbReference>
<evidence type="ECO:0000256" key="2">
    <source>
        <dbReference type="ARBA" id="ARBA00007395"/>
    </source>
</evidence>
<feature type="binding site" description="axial binding residue" evidence="14">
    <location>
        <position position="146"/>
    </location>
    <ligand>
        <name>heme</name>
        <dbReference type="ChEBI" id="CHEBI:30413"/>
        <label>3</label>
    </ligand>
    <ligandPart>
        <name>Fe</name>
        <dbReference type="ChEBI" id="CHEBI:18248"/>
    </ligandPart>
</feature>
<keyword evidence="18" id="KW-1185">Reference proteome</keyword>
<evidence type="ECO:0000313" key="18">
    <source>
        <dbReference type="Proteomes" id="UP000187526"/>
    </source>
</evidence>
<feature type="binding site" evidence="13">
    <location>
        <position position="82"/>
    </location>
    <ligand>
        <name>a menaquinol</name>
        <dbReference type="ChEBI" id="CHEBI:18151"/>
    </ligand>
</feature>
<dbReference type="InterPro" id="IPR024717">
    <property type="entry name" value="NapC/NirT/NrfH"/>
</dbReference>
<name>A0A1R1I994_9RHOO</name>
<dbReference type="RefSeq" id="WP_076093942.1">
    <property type="nucleotide sequence ID" value="NZ_MTHD01000002.1"/>
</dbReference>
<dbReference type="GO" id="GO:0009055">
    <property type="term" value="F:electron transfer activity"/>
    <property type="evidence" value="ECO:0007669"/>
    <property type="project" value="TreeGrafter"/>
</dbReference>
<feature type="binding site" description="axial binding residue" evidence="14">
    <location>
        <position position="183"/>
    </location>
    <ligand>
        <name>heme</name>
        <dbReference type="ChEBI" id="CHEBI:30413"/>
        <label>2</label>
    </ligand>
    <ligandPart>
        <name>Fe</name>
        <dbReference type="ChEBI" id="CHEBI:18248"/>
    </ligandPart>
</feature>
<dbReference type="GO" id="GO:0005886">
    <property type="term" value="C:plasma membrane"/>
    <property type="evidence" value="ECO:0007669"/>
    <property type="project" value="UniProtKB-SubCell"/>
</dbReference>
<keyword evidence="10 12" id="KW-0408">Iron</keyword>
<evidence type="ECO:0000313" key="17">
    <source>
        <dbReference type="EMBL" id="OMG55159.1"/>
    </source>
</evidence>
<feature type="binding site" description="axial binding residue" evidence="14">
    <location>
        <position position="104"/>
    </location>
    <ligand>
        <name>heme</name>
        <dbReference type="ChEBI" id="CHEBI:30413"/>
        <label>1</label>
    </ligand>
    <ligandPart>
        <name>Fe</name>
        <dbReference type="ChEBI" id="CHEBI:18248"/>
    </ligandPart>
</feature>
<dbReference type="PANTHER" id="PTHR30333:SF1">
    <property type="entry name" value="CYTOCHROME C-TYPE PROTEIN NAPC"/>
    <property type="match status" value="1"/>
</dbReference>
<evidence type="ECO:0000256" key="11">
    <source>
        <dbReference type="ARBA" id="ARBA00023136"/>
    </source>
</evidence>
<dbReference type="InterPro" id="IPR005126">
    <property type="entry name" value="NapC/NirT_cyt_c_N"/>
</dbReference>
<reference evidence="17 18" key="1">
    <citation type="submission" date="2016-10" db="EMBL/GenBank/DDBJ databases">
        <title>Alkaliphiles isolated from bioreactors.</title>
        <authorList>
            <person name="Salah Z."/>
            <person name="Rout S.P."/>
            <person name="Humphreys P.N."/>
        </authorList>
    </citation>
    <scope>NUCLEOTIDE SEQUENCE [LARGE SCALE GENOMIC DNA]</scope>
    <source>
        <strain evidence="17 18">ZS02</strain>
    </source>
</reference>